<feature type="domain" description="Guanylate cyclase" evidence="1">
    <location>
        <begin position="11"/>
        <end position="123"/>
    </location>
</feature>
<dbReference type="Gene3D" id="3.30.70.1230">
    <property type="entry name" value="Nucleotide cyclase"/>
    <property type="match status" value="1"/>
</dbReference>
<dbReference type="RefSeq" id="WP_300954648.1">
    <property type="nucleotide sequence ID" value="NZ_JAUHJQ010000013.1"/>
</dbReference>
<evidence type="ECO:0000313" key="2">
    <source>
        <dbReference type="EMBL" id="MDN4175379.1"/>
    </source>
</evidence>
<dbReference type="PRINTS" id="PR00364">
    <property type="entry name" value="DISEASERSIST"/>
</dbReference>
<comment type="caution">
    <text evidence="2">The sequence shown here is derived from an EMBL/GenBank/DDBJ whole genome shotgun (WGS) entry which is preliminary data.</text>
</comment>
<dbReference type="PANTHER" id="PTHR47691">
    <property type="entry name" value="REGULATOR-RELATED"/>
    <property type="match status" value="1"/>
</dbReference>
<proteinExistence type="predicted"/>
<dbReference type="EMBL" id="JAUHJQ010000013">
    <property type="protein sequence ID" value="MDN4175379.1"/>
    <property type="molecule type" value="Genomic_DNA"/>
</dbReference>
<dbReference type="Gene3D" id="3.40.50.300">
    <property type="entry name" value="P-loop containing nucleotide triphosphate hydrolases"/>
    <property type="match status" value="1"/>
</dbReference>
<dbReference type="SUPFAM" id="SSF55073">
    <property type="entry name" value="Nucleotide cyclase"/>
    <property type="match status" value="1"/>
</dbReference>
<sequence>MTRPLPSGTVTLLFTDIEGSTRLLEQARDAYGGLLAEHRRVLRAVWAAHRGVEVDTQGDAFLVAFADPRDALAAAAGAVRNLAAHAWGGHPPVRVRIGVHTGTPETGEEGYWGPDVHYGARLGAAAHGGQVLVSATTAALVRDGALVALGAHAFKDFPAPAEVHQLVVDGAGPAAFPTPRWLATERHRLPRAAAPLVGRETEVAEVAALLADRSLVTVVGPGGSGKTRLAVEVAHRVADRHEDAWFVLLESVAAHDEVESAVARALGLADSGAEGRVAAYLADRSAVLVLDNLEHVLDAAPLVGAIAAAGPDVRVLVTSQAPLRVAGEQVVRLGPLEDGPALRLLLDRAADAGVALDPEDPVEAGRLRELADRLEGMPLAIELAAPRLAIAGPGGLLRQLDRSLDALGTGRRDLPERQRGLRAVLDWSCGLLGEAERDLLAGLSAFGADVDPEAVEDAFPGAFDGLVTLVDVGLVRRRADRRLALRPPVRRYAAGLVGPERLAEQHRAVVRALADLAGRFEARWLIEAATGHRVLGPEEANILAALEWSRDHDPDGHADLVAAAGWWTTHQNLGRVARGHADLALARTTDPLLRARLLQARGTMALDESDPGPCLAAAEAWAEQDDVVREVLSLAYGANLLVHAGDAPRALEVSERALRLAVEGCPDDRLVWWAAADMHGQSLMAVGRREEARALAAESTAYLDAVGDDDPWRRFFGATFAADLAVVEGDPATALPLYARCIEFIGVVRSLSGQLLQAAGVAECLLALGRAEDGALALALCQHVDRELGHPIPTMLGPYLADLAGRADTALVAGHRTVLRGWTVEAALAEVVRIARSPD</sequence>
<dbReference type="InterPro" id="IPR029787">
    <property type="entry name" value="Nucleotide_cyclase"/>
</dbReference>
<dbReference type="PROSITE" id="PS50125">
    <property type="entry name" value="GUANYLATE_CYCLASE_2"/>
    <property type="match status" value="1"/>
</dbReference>
<dbReference type="CDD" id="cd07302">
    <property type="entry name" value="CHD"/>
    <property type="match status" value="1"/>
</dbReference>
<keyword evidence="3" id="KW-1185">Reference proteome</keyword>
<protein>
    <submittedName>
        <fullName evidence="2">Adenylate/guanylate cyclase domain-containing protein</fullName>
    </submittedName>
</protein>
<dbReference type="InterPro" id="IPR027417">
    <property type="entry name" value="P-loop_NTPase"/>
</dbReference>
<dbReference type="Proteomes" id="UP001168620">
    <property type="component" value="Unassembled WGS sequence"/>
</dbReference>
<gene>
    <name evidence="2" type="ORF">QWY28_20605</name>
</gene>
<evidence type="ECO:0000259" key="1">
    <source>
        <dbReference type="PROSITE" id="PS50125"/>
    </source>
</evidence>
<accession>A0ABT8FL81</accession>
<evidence type="ECO:0000313" key="3">
    <source>
        <dbReference type="Proteomes" id="UP001168620"/>
    </source>
</evidence>
<name>A0ABT8FL81_9ACTN</name>
<dbReference type="PANTHER" id="PTHR47691:SF3">
    <property type="entry name" value="HTH-TYPE TRANSCRIPTIONAL REGULATOR RV0890C-RELATED"/>
    <property type="match status" value="1"/>
</dbReference>
<dbReference type="SUPFAM" id="SSF52540">
    <property type="entry name" value="P-loop containing nucleoside triphosphate hydrolases"/>
    <property type="match status" value="1"/>
</dbReference>
<dbReference type="InterPro" id="IPR001054">
    <property type="entry name" value="A/G_cyclase"/>
</dbReference>
<dbReference type="Pfam" id="PF00211">
    <property type="entry name" value="Guanylate_cyc"/>
    <property type="match status" value="1"/>
</dbReference>
<reference evidence="2" key="1">
    <citation type="submission" date="2023-06" db="EMBL/GenBank/DDBJ databases">
        <title>Draft genome sequence of Nocardioides sp. SOB77.</title>
        <authorList>
            <person name="Zhang G."/>
        </authorList>
    </citation>
    <scope>NUCLEOTIDE SEQUENCE</scope>
    <source>
        <strain evidence="2">SOB77</strain>
    </source>
</reference>
<organism evidence="2 3">
    <name type="scientific">Nocardioides oceani</name>
    <dbReference type="NCBI Taxonomy" id="3058369"/>
    <lineage>
        <taxon>Bacteria</taxon>
        <taxon>Bacillati</taxon>
        <taxon>Actinomycetota</taxon>
        <taxon>Actinomycetes</taxon>
        <taxon>Propionibacteriales</taxon>
        <taxon>Nocardioidaceae</taxon>
        <taxon>Nocardioides</taxon>
    </lineage>
</organism>
<dbReference type="SMART" id="SM00044">
    <property type="entry name" value="CYCc"/>
    <property type="match status" value="1"/>
</dbReference>